<dbReference type="GeneID" id="68858390"/>
<gene>
    <name evidence="1" type="ORF">HSEST_1755</name>
</gene>
<reference evidence="1 2" key="1">
    <citation type="submission" date="2020-11" db="EMBL/GenBank/DDBJ databases">
        <title>Carbohydrate-dependent, anaerobic sulfur respiration: A novel catabolism in halophilic archaea.</title>
        <authorList>
            <person name="Sorokin D.Y."/>
            <person name="Messina E."/>
            <person name="Smedile F."/>
            <person name="La Cono V."/>
            <person name="Hallsworth J.E."/>
            <person name="Yakimov M.M."/>
        </authorList>
    </citation>
    <scope>NUCLEOTIDE SEQUENCE [LARGE SCALE GENOMIC DNA]</scope>
    <source>
        <strain evidence="1 2">HSR-Est</strain>
    </source>
</reference>
<dbReference type="InterPro" id="IPR043851">
    <property type="entry name" value="DUF5813"/>
</dbReference>
<evidence type="ECO:0000313" key="1">
    <source>
        <dbReference type="EMBL" id="QSG15278.1"/>
    </source>
</evidence>
<dbReference type="RefSeq" id="WP_229120557.1">
    <property type="nucleotide sequence ID" value="NZ_CP064791.1"/>
</dbReference>
<sequence>MTHELPDAVREAFETHDGYDVTDDRAAVTTTPFDGTVTVEQTDADWNRRYVVDVTVPTLSAVVGEVVGPAVAEGWFETLERRLEDAPMATRANVELDTFEVRRIDETVEITYAFTSGSESQAADVAKALVEYVEGTYVEGIVPGYDYQPPVAGLLDQAQSGGAQGERGGTPL</sequence>
<dbReference type="EMBL" id="CP064791">
    <property type="protein sequence ID" value="QSG15278.1"/>
    <property type="molecule type" value="Genomic_DNA"/>
</dbReference>
<accession>A0A897NR70</accession>
<organism evidence="1 2">
    <name type="scientific">Halapricum desulfuricans</name>
    <dbReference type="NCBI Taxonomy" id="2841257"/>
    <lineage>
        <taxon>Archaea</taxon>
        <taxon>Methanobacteriati</taxon>
        <taxon>Methanobacteriota</taxon>
        <taxon>Stenosarchaea group</taxon>
        <taxon>Halobacteria</taxon>
        <taxon>Halobacteriales</taxon>
        <taxon>Haloarculaceae</taxon>
        <taxon>Halapricum</taxon>
    </lineage>
</organism>
<keyword evidence="2" id="KW-1185">Reference proteome</keyword>
<evidence type="ECO:0008006" key="3">
    <source>
        <dbReference type="Google" id="ProtNLM"/>
    </source>
</evidence>
<protein>
    <recommendedName>
        <fullName evidence="3">YbjN domain-containing protein</fullName>
    </recommendedName>
</protein>
<name>A0A897NR70_9EURY</name>
<dbReference type="Pfam" id="PF19130">
    <property type="entry name" value="DUF5813"/>
    <property type="match status" value="1"/>
</dbReference>
<dbReference type="AlphaFoldDB" id="A0A897NR70"/>
<proteinExistence type="predicted"/>
<dbReference type="Proteomes" id="UP000663292">
    <property type="component" value="Chromosome"/>
</dbReference>
<evidence type="ECO:0000313" key="2">
    <source>
        <dbReference type="Proteomes" id="UP000663292"/>
    </source>
</evidence>